<gene>
    <name evidence="1" type="ORF">RY831_31930</name>
</gene>
<name>A0ABU6JKM4_9BURK</name>
<keyword evidence="2" id="KW-1185">Reference proteome</keyword>
<accession>A0ABU6JKM4</accession>
<organism evidence="1 2">
    <name type="scientific">Noviherbaspirillum album</name>
    <dbReference type="NCBI Taxonomy" id="3080276"/>
    <lineage>
        <taxon>Bacteria</taxon>
        <taxon>Pseudomonadati</taxon>
        <taxon>Pseudomonadota</taxon>
        <taxon>Betaproteobacteria</taxon>
        <taxon>Burkholderiales</taxon>
        <taxon>Oxalobacteraceae</taxon>
        <taxon>Noviherbaspirillum</taxon>
    </lineage>
</organism>
<dbReference type="Proteomes" id="UP001352263">
    <property type="component" value="Unassembled WGS sequence"/>
</dbReference>
<reference evidence="1 2" key="1">
    <citation type="submission" date="2023-10" db="EMBL/GenBank/DDBJ databases">
        <title>Noviherbaspirillum sp. CPCC 100848 genome assembly.</title>
        <authorList>
            <person name="Li X.Y."/>
            <person name="Fang X.M."/>
        </authorList>
    </citation>
    <scope>NUCLEOTIDE SEQUENCE [LARGE SCALE GENOMIC DNA]</scope>
    <source>
        <strain evidence="1 2">CPCC 100848</strain>
    </source>
</reference>
<dbReference type="RefSeq" id="WP_326510337.1">
    <property type="nucleotide sequence ID" value="NZ_JAWIIV010000072.1"/>
</dbReference>
<protein>
    <submittedName>
        <fullName evidence="1">Uncharacterized protein</fullName>
    </submittedName>
</protein>
<comment type="caution">
    <text evidence="1">The sequence shown here is derived from an EMBL/GenBank/DDBJ whole genome shotgun (WGS) entry which is preliminary data.</text>
</comment>
<evidence type="ECO:0000313" key="2">
    <source>
        <dbReference type="Proteomes" id="UP001352263"/>
    </source>
</evidence>
<proteinExistence type="predicted"/>
<evidence type="ECO:0000313" key="1">
    <source>
        <dbReference type="EMBL" id="MEC4723734.1"/>
    </source>
</evidence>
<dbReference type="EMBL" id="JAWIIV010000072">
    <property type="protein sequence ID" value="MEC4723734.1"/>
    <property type="molecule type" value="Genomic_DNA"/>
</dbReference>
<sequence>MPTLDAIKTACQQALETAGQAADWQASYCEVVDPASVLDLVTELESEIGERMAAERAAFIKLVRDLTGYIKLATGDKPDPVREDLLLQAKELITLLEPEPAAPLARQSGRMGS</sequence>